<evidence type="ECO:0000313" key="9">
    <source>
        <dbReference type="Proteomes" id="UP000286716"/>
    </source>
</evidence>
<dbReference type="PROSITE" id="PS50043">
    <property type="entry name" value="HTH_LUXR_2"/>
    <property type="match status" value="1"/>
</dbReference>
<gene>
    <name evidence="8" type="ORF">DMA12_09145</name>
</gene>
<reference evidence="8 9" key="1">
    <citation type="submission" date="2018-05" db="EMBL/GenBank/DDBJ databases">
        <title>Evolution of GPA BGCs.</title>
        <authorList>
            <person name="Waglechner N."/>
            <person name="Wright G.D."/>
        </authorList>
    </citation>
    <scope>NUCLEOTIDE SEQUENCE [LARGE SCALE GENOMIC DNA]</scope>
    <source>
        <strain evidence="8 9">DSM 5908</strain>
    </source>
</reference>
<protein>
    <submittedName>
        <fullName evidence="8">DNA-binding response regulator</fullName>
    </submittedName>
</protein>
<dbReference type="InterPro" id="IPR039420">
    <property type="entry name" value="WalR-like"/>
</dbReference>
<dbReference type="Pfam" id="PF00072">
    <property type="entry name" value="Response_reg"/>
    <property type="match status" value="1"/>
</dbReference>
<dbReference type="PROSITE" id="PS50110">
    <property type="entry name" value="RESPONSE_REGULATORY"/>
    <property type="match status" value="1"/>
</dbReference>
<evidence type="ECO:0000256" key="4">
    <source>
        <dbReference type="ARBA" id="ARBA00023163"/>
    </source>
</evidence>
<dbReference type="EMBL" id="QHHU01000010">
    <property type="protein sequence ID" value="RSM47432.1"/>
    <property type="molecule type" value="Genomic_DNA"/>
</dbReference>
<accession>A0A428WWG5</accession>
<dbReference type="Gene3D" id="3.40.50.2300">
    <property type="match status" value="1"/>
</dbReference>
<keyword evidence="9" id="KW-1185">Reference proteome</keyword>
<evidence type="ECO:0000259" key="7">
    <source>
        <dbReference type="PROSITE" id="PS50110"/>
    </source>
</evidence>
<dbReference type="SMART" id="SM00421">
    <property type="entry name" value="HTH_LUXR"/>
    <property type="match status" value="1"/>
</dbReference>
<dbReference type="InterPro" id="IPR016032">
    <property type="entry name" value="Sig_transdc_resp-reg_C-effctor"/>
</dbReference>
<dbReference type="InterPro" id="IPR000792">
    <property type="entry name" value="Tscrpt_reg_LuxR_C"/>
</dbReference>
<evidence type="ECO:0000256" key="5">
    <source>
        <dbReference type="PROSITE-ProRule" id="PRU00169"/>
    </source>
</evidence>
<dbReference type="Proteomes" id="UP000286716">
    <property type="component" value="Unassembled WGS sequence"/>
</dbReference>
<name>A0A428WWG5_AMYBA</name>
<dbReference type="InterPro" id="IPR058245">
    <property type="entry name" value="NreC/VraR/RcsB-like_REC"/>
</dbReference>
<proteinExistence type="predicted"/>
<feature type="domain" description="Response regulatory" evidence="7">
    <location>
        <begin position="12"/>
        <end position="130"/>
    </location>
</feature>
<evidence type="ECO:0000313" key="8">
    <source>
        <dbReference type="EMBL" id="RSM47432.1"/>
    </source>
</evidence>
<evidence type="ECO:0000256" key="3">
    <source>
        <dbReference type="ARBA" id="ARBA00023125"/>
    </source>
</evidence>
<dbReference type="OrthoDB" id="9808843at2"/>
<keyword evidence="3 8" id="KW-0238">DNA-binding</keyword>
<feature type="modified residue" description="4-aspartylphosphate" evidence="5">
    <location>
        <position position="63"/>
    </location>
</feature>
<dbReference type="GO" id="GO:0000160">
    <property type="term" value="P:phosphorelay signal transduction system"/>
    <property type="evidence" value="ECO:0007669"/>
    <property type="project" value="InterPro"/>
</dbReference>
<evidence type="ECO:0000256" key="1">
    <source>
        <dbReference type="ARBA" id="ARBA00022553"/>
    </source>
</evidence>
<evidence type="ECO:0000256" key="2">
    <source>
        <dbReference type="ARBA" id="ARBA00023015"/>
    </source>
</evidence>
<evidence type="ECO:0000259" key="6">
    <source>
        <dbReference type="PROSITE" id="PS50043"/>
    </source>
</evidence>
<comment type="caution">
    <text evidence="8">The sequence shown here is derived from an EMBL/GenBank/DDBJ whole genome shotgun (WGS) entry which is preliminary data.</text>
</comment>
<dbReference type="SUPFAM" id="SSF52172">
    <property type="entry name" value="CheY-like"/>
    <property type="match status" value="1"/>
</dbReference>
<dbReference type="SMART" id="SM00448">
    <property type="entry name" value="REC"/>
    <property type="match status" value="1"/>
</dbReference>
<dbReference type="CDD" id="cd06170">
    <property type="entry name" value="LuxR_C_like"/>
    <property type="match status" value="1"/>
</dbReference>
<feature type="domain" description="HTH luxR-type" evidence="6">
    <location>
        <begin position="158"/>
        <end position="223"/>
    </location>
</feature>
<organism evidence="8 9">
    <name type="scientific">Amycolatopsis balhimycina DSM 5908</name>
    <dbReference type="NCBI Taxonomy" id="1081091"/>
    <lineage>
        <taxon>Bacteria</taxon>
        <taxon>Bacillati</taxon>
        <taxon>Actinomycetota</taxon>
        <taxon>Actinomycetes</taxon>
        <taxon>Pseudonocardiales</taxon>
        <taxon>Pseudonocardiaceae</taxon>
        <taxon>Amycolatopsis</taxon>
    </lineage>
</organism>
<dbReference type="PANTHER" id="PTHR43214">
    <property type="entry name" value="TWO-COMPONENT RESPONSE REGULATOR"/>
    <property type="match status" value="1"/>
</dbReference>
<dbReference type="PRINTS" id="PR00038">
    <property type="entry name" value="HTHLUXR"/>
</dbReference>
<dbReference type="GO" id="GO:0003677">
    <property type="term" value="F:DNA binding"/>
    <property type="evidence" value="ECO:0007669"/>
    <property type="project" value="UniProtKB-KW"/>
</dbReference>
<dbReference type="GO" id="GO:0006355">
    <property type="term" value="P:regulation of DNA-templated transcription"/>
    <property type="evidence" value="ECO:0007669"/>
    <property type="project" value="InterPro"/>
</dbReference>
<keyword evidence="1 5" id="KW-0597">Phosphoprotein</keyword>
<dbReference type="CDD" id="cd17535">
    <property type="entry name" value="REC_NarL-like"/>
    <property type="match status" value="1"/>
</dbReference>
<dbReference type="Pfam" id="PF00196">
    <property type="entry name" value="GerE"/>
    <property type="match status" value="1"/>
</dbReference>
<dbReference type="InterPro" id="IPR011006">
    <property type="entry name" value="CheY-like_superfamily"/>
</dbReference>
<keyword evidence="4" id="KW-0804">Transcription</keyword>
<sequence length="230" mass="24936">MACLYDPIVVIRVALVDDQALVREGLRGLLQNGDDILVVAEASNGLDAVRMVKSVKPDVVLMDVRMPQMDGLEATAQISADPELAGCRVVVLTTFEMDEYVFRSLRAGASGFLSKDIDPEELRRAVRVVAAGDSLLSPSVTRRLISHFVATGSPGPTRPERLAVLTDREREVMAQVAGGLSNAEIGRRLSISPETARTHVHRAMTKLNARDRAELVVVAYETGLVRVGHV</sequence>
<keyword evidence="2" id="KW-0805">Transcription regulation</keyword>
<dbReference type="SUPFAM" id="SSF46894">
    <property type="entry name" value="C-terminal effector domain of the bipartite response regulators"/>
    <property type="match status" value="1"/>
</dbReference>
<dbReference type="AlphaFoldDB" id="A0A428WWG5"/>
<dbReference type="PANTHER" id="PTHR43214:SF24">
    <property type="entry name" value="TRANSCRIPTIONAL REGULATORY PROTEIN NARL-RELATED"/>
    <property type="match status" value="1"/>
</dbReference>
<dbReference type="InterPro" id="IPR001789">
    <property type="entry name" value="Sig_transdc_resp-reg_receiver"/>
</dbReference>